<feature type="region of interest" description="Disordered" evidence="1">
    <location>
        <begin position="706"/>
        <end position="787"/>
    </location>
</feature>
<name>E5A3Y6_LEPMJ</name>
<dbReference type="GeneID" id="13286244"/>
<feature type="compositionally biased region" description="Polar residues" evidence="1">
    <location>
        <begin position="671"/>
        <end position="684"/>
    </location>
</feature>
<feature type="region of interest" description="Disordered" evidence="1">
    <location>
        <begin position="582"/>
        <end position="637"/>
    </location>
</feature>
<dbReference type="VEuPathDB" id="FungiDB:LEMA_P097400.1"/>
<proteinExistence type="predicted"/>
<sequence length="1743" mass="188477">MREGVIPVARNDVPRRLAPGRLFPPPLPPPLPSQHVSIINIAPFWHSVGADGLAVVCHPLSWISAFSQYLLFFLGITIAPVSFGSTHREAPAHQLRPHQLLLLPLLLQSTAKMYVSSMLGDCDANTGGGRTSRASNMSATSRVSDHPQQQQQGQDAGRSDLLSAAAPGVMSMLRTSTEMGNVASLTGSELSGVGSLPRAPPRRGASSRLSTTSSHSNHSGQVSRQHRQRPSQSSGTRRLSAREPMGLQYVADTLSPTVMNIPGSSPLVPRAGNRDSNRSMSMTHMSHPTYRLSSNRSLGSLRHEQIQRSRSPYVYPTRLRRPSYRSGSPALSEVSGNYPRRTLGYGGPSGSAYYSQQYASGHPVQNPGQQRLRMPSDTSSGQQDRMYHLHHRPSRGPSPVYYPGSRPNMPPPLPAGYQHNIAIEQARMLNRSTKGSMSSGSTNLRTDSDPPSSDMALPPTPKDGASGEVMFGPESAQIGVNGVHSIVNGRGYSRTIYYDGSEQFENEQPAALKADPTAFVSRYNTIMEEKGPLESISRTSAPYKNKTSVEFTRTEVPGMAELPASPVPRRITRGQVLQALEPSSTVGDVTSTVPSSDFRSKSASLHSDDLPARTSPLNTSTAEASLHPNNRDGHRHSILSQTGSSVLDSSTLEFAVRYSIPMATGAGFAASSPSVPNSGASASTSREKSSEDGMLELLAGYQHTETKHEGDVMSQKGNMPKKSSTAEHGANRARSSEEQSFKSCTDLPEPLSEPGTPVGSKSRIVESVKSRADRREPSIKDSDARSFSTAKVAVTPDQATLLLPSRVPASNLSTVAVLSSASAFEAPLSSPSPAVLRKPLPSSQSSFIAIANKLRPSSKPSIKQNSLSISVSGSSSTLSATQQPPTVPPRESSSSKEAQRFQATASFLMRQFPSLRTKGWKQDKDTDNSEASPKEVVAQTSTKGKHEPCDESFSSDLPVSEIKTPEKTLSQGNVPLTGKDRPSSLESTCNPPGASGLFPSVTEEQSVASSPFPPYYEPSSVYSPQDASLPLRASSSPAAVSPPENIRRQSQVTTHLVWPGHKSLNMHSASGAEPQVPWSNIQENTTTDLRLSGYGYKYPGPAHHLPDVKEESHEDSSLNTSATNLKNSNFRFPYGVPPLLRASVDGSLMTPQRLSTGSHQPGIVDSALGQTRGLPSMHFSQMNLIEKWNEELGLQRSELLEDVSGDSEKRENDNPRRPVSSSEVREKFRSFVAGLEKKLELTEGISQPTDQVNQVALRGTRSPEQIIAEIESLTIPSVGGLTQRISELLPSLREYYQLGEHGDFPEEEIIIEKAMQKLAEVAPTQKRSSARLRPVPGSPNMIVINDAVFEELTGKDKGGAGTGTDSDKLVEGSCVVARPSSKQQGQDDIHTQTRQVTSLVELEKPSPVRLRPRSYTVGPQAIRPSSDSDLSSRRSLRSVASTPNATNSRPWNTDKNWPWASATVPSLDISLPPPAATRDSPRHGPSHLRNSLSGAVTASSFLSGQTATASPFGSASDNAHARQHRFSAFGHNVDQPHAVGERYPTSALTPPTAIFRDHFTPSDTSDDEDFNPSRKSRLGLRKRFSSARSAKADQNSQATRSKTNLQELASPESHKPTSTSIVEDNAAEAEAFTSHRHTFRDAEGMRGSVFKMSLRQYSTDIKANIEMGKVTYACHLIAFEAVFRRHWFMDDGVPMDEGFIDADCPPCVPFNTFAPGTPVPLGWVPTRNGAYWESGRSQGDRIR</sequence>
<dbReference type="Proteomes" id="UP000002668">
    <property type="component" value="Genome"/>
</dbReference>
<feature type="region of interest" description="Disordered" evidence="1">
    <location>
        <begin position="188"/>
        <end position="244"/>
    </location>
</feature>
<feature type="compositionally biased region" description="Polar residues" evidence="1">
    <location>
        <begin position="132"/>
        <end position="142"/>
    </location>
</feature>
<dbReference type="OMA" id="EQSFKSC"/>
<reference evidence="3" key="1">
    <citation type="journal article" date="2011" name="Nat. Commun.">
        <title>Effector diversification within compartments of the Leptosphaeria maculans genome affected by Repeat-Induced Point mutations.</title>
        <authorList>
            <person name="Rouxel T."/>
            <person name="Grandaubert J."/>
            <person name="Hane J.K."/>
            <person name="Hoede C."/>
            <person name="van de Wouw A.P."/>
            <person name="Couloux A."/>
            <person name="Dominguez V."/>
            <person name="Anthouard V."/>
            <person name="Bally P."/>
            <person name="Bourras S."/>
            <person name="Cozijnsen A.J."/>
            <person name="Ciuffetti L.M."/>
            <person name="Degrave A."/>
            <person name="Dilmaghani A."/>
            <person name="Duret L."/>
            <person name="Fudal I."/>
            <person name="Goodwin S.B."/>
            <person name="Gout L."/>
            <person name="Glaser N."/>
            <person name="Linglin J."/>
            <person name="Kema G.H.J."/>
            <person name="Lapalu N."/>
            <person name="Lawrence C.B."/>
            <person name="May K."/>
            <person name="Meyer M."/>
            <person name="Ollivier B."/>
            <person name="Poulain J."/>
            <person name="Schoch C.L."/>
            <person name="Simon A."/>
            <person name="Spatafora J.W."/>
            <person name="Stachowiak A."/>
            <person name="Turgeon B.G."/>
            <person name="Tyler B.M."/>
            <person name="Vincent D."/>
            <person name="Weissenbach J."/>
            <person name="Amselem J."/>
            <person name="Quesneville H."/>
            <person name="Oliver R.P."/>
            <person name="Wincker P."/>
            <person name="Balesdent M.-H."/>
            <person name="Howlett B.J."/>
        </authorList>
    </citation>
    <scope>NUCLEOTIDE SEQUENCE [LARGE SCALE GENOMIC DNA]</scope>
    <source>
        <strain evidence="3">JN3 / isolate v23.1.3 / race Av1-4-5-6-7-8</strain>
    </source>
</reference>
<feature type="compositionally biased region" description="Basic and acidic residues" evidence="1">
    <location>
        <begin position="763"/>
        <end position="784"/>
    </location>
</feature>
<feature type="region of interest" description="Disordered" evidence="1">
    <location>
        <begin position="1102"/>
        <end position="1122"/>
    </location>
</feature>
<feature type="compositionally biased region" description="Low complexity" evidence="1">
    <location>
        <begin position="350"/>
        <end position="361"/>
    </location>
</feature>
<feature type="region of interest" description="Disordered" evidence="1">
    <location>
        <begin position="319"/>
        <end position="410"/>
    </location>
</feature>
<evidence type="ECO:0000256" key="1">
    <source>
        <dbReference type="SAM" id="MobiDB-lite"/>
    </source>
</evidence>
<feature type="compositionally biased region" description="Basic and acidic residues" evidence="1">
    <location>
        <begin position="1104"/>
        <end position="1116"/>
    </location>
</feature>
<organism evidence="3">
    <name type="scientific">Leptosphaeria maculans (strain JN3 / isolate v23.1.3 / race Av1-4-5-6-7-8)</name>
    <name type="common">Blackleg fungus</name>
    <name type="synonym">Phoma lingam</name>
    <dbReference type="NCBI Taxonomy" id="985895"/>
    <lineage>
        <taxon>Eukaryota</taxon>
        <taxon>Fungi</taxon>
        <taxon>Dikarya</taxon>
        <taxon>Ascomycota</taxon>
        <taxon>Pezizomycotina</taxon>
        <taxon>Dothideomycetes</taxon>
        <taxon>Pleosporomycetidae</taxon>
        <taxon>Pleosporales</taxon>
        <taxon>Pleosporineae</taxon>
        <taxon>Leptosphaeriaceae</taxon>
        <taxon>Plenodomus</taxon>
        <taxon>Plenodomus lingam/Leptosphaeria maculans species complex</taxon>
    </lineage>
</organism>
<feature type="compositionally biased region" description="Low complexity" evidence="1">
    <location>
        <begin position="1019"/>
        <end position="1043"/>
    </location>
</feature>
<feature type="region of interest" description="Disordered" evidence="1">
    <location>
        <begin position="666"/>
        <end position="691"/>
    </location>
</feature>
<dbReference type="STRING" id="985895.E5A3Y6"/>
<evidence type="ECO:0000313" key="3">
    <source>
        <dbReference type="Proteomes" id="UP000002668"/>
    </source>
</evidence>
<protein>
    <submittedName>
        <fullName evidence="2">Uncharacterized protein</fullName>
    </submittedName>
</protein>
<evidence type="ECO:0000313" key="2">
    <source>
        <dbReference type="EMBL" id="CBX98331.1"/>
    </source>
</evidence>
<gene>
    <name evidence="2" type="ORF">LEMA_P097400.1</name>
</gene>
<feature type="region of interest" description="Disordered" evidence="1">
    <location>
        <begin position="1404"/>
        <end position="1491"/>
    </location>
</feature>
<feature type="compositionally biased region" description="Polar residues" evidence="1">
    <location>
        <begin position="582"/>
        <end position="605"/>
    </location>
</feature>
<keyword evidence="3" id="KW-1185">Reference proteome</keyword>
<feature type="compositionally biased region" description="Low complexity" evidence="1">
    <location>
        <begin position="194"/>
        <end position="223"/>
    </location>
</feature>
<feature type="region of interest" description="Disordered" evidence="1">
    <location>
        <begin position="258"/>
        <end position="277"/>
    </location>
</feature>
<feature type="compositionally biased region" description="Polar residues" evidence="1">
    <location>
        <begin position="433"/>
        <end position="451"/>
    </location>
</feature>
<feature type="compositionally biased region" description="Low complexity" evidence="1">
    <location>
        <begin position="866"/>
        <end position="879"/>
    </location>
</feature>
<feature type="region of interest" description="Disordered" evidence="1">
    <location>
        <begin position="912"/>
        <end position="999"/>
    </location>
</feature>
<dbReference type="EMBL" id="FP929133">
    <property type="protein sequence ID" value="CBX98331.1"/>
    <property type="molecule type" value="Genomic_DNA"/>
</dbReference>
<feature type="region of interest" description="Disordered" evidence="1">
    <location>
        <begin position="433"/>
        <end position="463"/>
    </location>
</feature>
<feature type="compositionally biased region" description="Basic residues" evidence="1">
    <location>
        <begin position="1574"/>
        <end position="1585"/>
    </location>
</feature>
<accession>E5A3Y6</accession>
<feature type="compositionally biased region" description="Basic and acidic residues" evidence="1">
    <location>
        <begin position="1206"/>
        <end position="1216"/>
    </location>
</feature>
<feature type="region of interest" description="Disordered" evidence="1">
    <location>
        <begin position="857"/>
        <end position="900"/>
    </location>
</feature>
<feature type="region of interest" description="Disordered" evidence="1">
    <location>
        <begin position="1019"/>
        <end position="1051"/>
    </location>
</feature>
<feature type="region of interest" description="Disordered" evidence="1">
    <location>
        <begin position="126"/>
        <end position="158"/>
    </location>
</feature>
<dbReference type="InParanoid" id="E5A3Y6"/>
<feature type="region of interest" description="Disordered" evidence="1">
    <location>
        <begin position="1201"/>
        <end position="1223"/>
    </location>
</feature>
<dbReference type="HOGENOM" id="CLU_252253_0_0_1"/>
<feature type="region of interest" description="Disordered" evidence="1">
    <location>
        <begin position="1531"/>
        <end position="1620"/>
    </location>
</feature>
<feature type="compositionally biased region" description="Polar residues" evidence="1">
    <location>
        <begin position="1439"/>
        <end position="1455"/>
    </location>
</feature>
<dbReference type="eggNOG" id="ENOG502SI52">
    <property type="taxonomic scope" value="Eukaryota"/>
</dbReference>
<feature type="compositionally biased region" description="Polar residues" evidence="1">
    <location>
        <begin position="1586"/>
        <end position="1607"/>
    </location>
</feature>
<dbReference type="OrthoDB" id="3922633at2759"/>